<evidence type="ECO:0000256" key="6">
    <source>
        <dbReference type="ARBA" id="ARBA00023136"/>
    </source>
</evidence>
<dbReference type="GO" id="GO:0005384">
    <property type="term" value="F:manganese ion transmembrane transporter activity"/>
    <property type="evidence" value="ECO:0007669"/>
    <property type="project" value="TreeGrafter"/>
</dbReference>
<feature type="transmembrane region" description="Helical" evidence="7">
    <location>
        <begin position="326"/>
        <end position="346"/>
    </location>
</feature>
<sequence>MSAIDLAESSSEGGRGFRIGPGLLITAAFIGPGTVVTASKAGAERGLGLLWAIVFACFGTIVLQSLAARLGIIGRKGLGESIRDTLSQSPLLKPAIALVISAIGIGNTAYQTGNLTGAATGVHACAGGSPESWLAIIVICTCVILLVGRYRVLHAVLVGLVAVLSVSFLCTAALSLPSVSGNAWATAIPRLSSQDLTLTLALIGTTIVPYNLFLHASSAAETWKNRPISESVIQSDWDTTGSVCLGGLITASILVTASTAFFDTQAQLTSVDDISLQLKPTLGEASAIAFAIGLFAAGLTSSITAPMATAYAVCGCLGCSVDPSSARFRSIAIGVVAIGGSVALGFGKSPSATIVFAQLTNGLLLPIVALFLLVATAPRRDSRTTSLDRLRVHSARLVVAAVALLGLWRIAVLFH</sequence>
<dbReference type="PRINTS" id="PR00447">
    <property type="entry name" value="NATRESASSCMP"/>
</dbReference>
<feature type="transmembrane region" description="Helical" evidence="7">
    <location>
        <begin position="287"/>
        <end position="314"/>
    </location>
</feature>
<dbReference type="Proteomes" id="UP000316476">
    <property type="component" value="Unassembled WGS sequence"/>
</dbReference>
<dbReference type="NCBIfam" id="NF037982">
    <property type="entry name" value="Nramp_1"/>
    <property type="match status" value="1"/>
</dbReference>
<feature type="transmembrane region" description="Helical" evidence="7">
    <location>
        <begin position="130"/>
        <end position="148"/>
    </location>
</feature>
<dbReference type="Pfam" id="PF01566">
    <property type="entry name" value="Nramp"/>
    <property type="match status" value="1"/>
</dbReference>
<feature type="transmembrane region" description="Helical" evidence="7">
    <location>
        <begin position="352"/>
        <end position="374"/>
    </location>
</feature>
<keyword evidence="6 7" id="KW-0472">Membrane</keyword>
<comment type="caution">
    <text evidence="8">The sequence shown here is derived from an EMBL/GenBank/DDBJ whole genome shotgun (WGS) entry which is preliminary data.</text>
</comment>
<organism evidence="8 9">
    <name type="scientific">Crateriforma conspicua</name>
    <dbReference type="NCBI Taxonomy" id="2527996"/>
    <lineage>
        <taxon>Bacteria</taxon>
        <taxon>Pseudomonadati</taxon>
        <taxon>Planctomycetota</taxon>
        <taxon>Planctomycetia</taxon>
        <taxon>Planctomycetales</taxon>
        <taxon>Planctomycetaceae</taxon>
        <taxon>Crateriforma</taxon>
    </lineage>
</organism>
<dbReference type="GO" id="GO:0015086">
    <property type="term" value="F:cadmium ion transmembrane transporter activity"/>
    <property type="evidence" value="ECO:0007669"/>
    <property type="project" value="TreeGrafter"/>
</dbReference>
<evidence type="ECO:0000256" key="2">
    <source>
        <dbReference type="ARBA" id="ARBA00022448"/>
    </source>
</evidence>
<dbReference type="RefSeq" id="WP_197136763.1">
    <property type="nucleotide sequence ID" value="NZ_SJPZ01000001.1"/>
</dbReference>
<comment type="subcellular location">
    <subcellularLocation>
        <location evidence="1">Membrane</location>
        <topology evidence="1">Multi-pass membrane protein</topology>
    </subcellularLocation>
</comment>
<evidence type="ECO:0000256" key="3">
    <source>
        <dbReference type="ARBA" id="ARBA00022692"/>
    </source>
</evidence>
<protein>
    <submittedName>
        <fullName evidence="8">Divalent metal cation transporter MntH</fullName>
    </submittedName>
</protein>
<feature type="transmembrane region" description="Helical" evidence="7">
    <location>
        <begin position="196"/>
        <end position="216"/>
    </location>
</feature>
<evidence type="ECO:0000256" key="5">
    <source>
        <dbReference type="ARBA" id="ARBA00022989"/>
    </source>
</evidence>
<name>A0A5C6FU84_9PLAN</name>
<evidence type="ECO:0000256" key="7">
    <source>
        <dbReference type="SAM" id="Phobius"/>
    </source>
</evidence>
<dbReference type="PANTHER" id="PTHR11706">
    <property type="entry name" value="SOLUTE CARRIER PROTEIN FAMILY 11 MEMBER"/>
    <property type="match status" value="1"/>
</dbReference>
<keyword evidence="5 7" id="KW-1133">Transmembrane helix</keyword>
<keyword evidence="3 7" id="KW-0812">Transmembrane</keyword>
<dbReference type="GO" id="GO:0034755">
    <property type="term" value="P:iron ion transmembrane transport"/>
    <property type="evidence" value="ECO:0007669"/>
    <property type="project" value="TreeGrafter"/>
</dbReference>
<dbReference type="EMBL" id="SJPZ01000001">
    <property type="protein sequence ID" value="TWU66612.1"/>
    <property type="molecule type" value="Genomic_DNA"/>
</dbReference>
<dbReference type="PANTHER" id="PTHR11706:SF33">
    <property type="entry name" value="NATURAL RESISTANCE-ASSOCIATED MACROPHAGE PROTEIN 2"/>
    <property type="match status" value="1"/>
</dbReference>
<dbReference type="AlphaFoldDB" id="A0A5C6FU84"/>
<dbReference type="InterPro" id="IPR001046">
    <property type="entry name" value="NRAMP_fam"/>
</dbReference>
<accession>A0A5C6FU84</accession>
<reference evidence="8 9" key="1">
    <citation type="submission" date="2019-02" db="EMBL/GenBank/DDBJ databases">
        <title>Deep-cultivation of Planctomycetes and their phenomic and genomic characterization uncovers novel biology.</title>
        <authorList>
            <person name="Wiegand S."/>
            <person name="Jogler M."/>
            <person name="Boedeker C."/>
            <person name="Pinto D."/>
            <person name="Vollmers J."/>
            <person name="Rivas-Marin E."/>
            <person name="Kohn T."/>
            <person name="Peeters S.H."/>
            <person name="Heuer A."/>
            <person name="Rast P."/>
            <person name="Oberbeckmann S."/>
            <person name="Bunk B."/>
            <person name="Jeske O."/>
            <person name="Meyerdierks A."/>
            <person name="Storesund J.E."/>
            <person name="Kallscheuer N."/>
            <person name="Luecker S."/>
            <person name="Lage O.M."/>
            <person name="Pohl T."/>
            <person name="Merkel B.J."/>
            <person name="Hornburger P."/>
            <person name="Mueller R.-W."/>
            <person name="Bruemmer F."/>
            <person name="Labrenz M."/>
            <person name="Spormann A.M."/>
            <person name="Op Den Camp H."/>
            <person name="Overmann J."/>
            <person name="Amann R."/>
            <person name="Jetten M.S.M."/>
            <person name="Mascher T."/>
            <person name="Medema M.H."/>
            <person name="Devos D.P."/>
            <person name="Kaster A.-K."/>
            <person name="Ovreas L."/>
            <person name="Rohde M."/>
            <person name="Galperin M.Y."/>
            <person name="Jogler C."/>
        </authorList>
    </citation>
    <scope>NUCLEOTIDE SEQUENCE [LARGE SCALE GENOMIC DNA]</scope>
    <source>
        <strain evidence="8 9">V7</strain>
    </source>
</reference>
<gene>
    <name evidence="8" type="primary">mntH</name>
    <name evidence="8" type="ORF">V7x_21820</name>
</gene>
<feature type="transmembrane region" description="Helical" evidence="7">
    <location>
        <begin position="395"/>
        <end position="414"/>
    </location>
</feature>
<feature type="transmembrane region" description="Helical" evidence="7">
    <location>
        <begin position="21"/>
        <end position="43"/>
    </location>
</feature>
<dbReference type="GO" id="GO:0015293">
    <property type="term" value="F:symporter activity"/>
    <property type="evidence" value="ECO:0007669"/>
    <property type="project" value="UniProtKB-KW"/>
</dbReference>
<proteinExistence type="predicted"/>
<evidence type="ECO:0000313" key="8">
    <source>
        <dbReference type="EMBL" id="TWU66612.1"/>
    </source>
</evidence>
<keyword evidence="4" id="KW-0769">Symport</keyword>
<dbReference type="GO" id="GO:0005886">
    <property type="term" value="C:plasma membrane"/>
    <property type="evidence" value="ECO:0007669"/>
    <property type="project" value="TreeGrafter"/>
</dbReference>
<feature type="transmembrane region" description="Helical" evidence="7">
    <location>
        <begin position="237"/>
        <end position="262"/>
    </location>
</feature>
<evidence type="ECO:0000256" key="4">
    <source>
        <dbReference type="ARBA" id="ARBA00022847"/>
    </source>
</evidence>
<feature type="transmembrane region" description="Helical" evidence="7">
    <location>
        <begin position="155"/>
        <end position="176"/>
    </location>
</feature>
<keyword evidence="2" id="KW-0813">Transport</keyword>
<evidence type="ECO:0000256" key="1">
    <source>
        <dbReference type="ARBA" id="ARBA00004141"/>
    </source>
</evidence>
<evidence type="ECO:0000313" key="9">
    <source>
        <dbReference type="Proteomes" id="UP000316476"/>
    </source>
</evidence>
<feature type="transmembrane region" description="Helical" evidence="7">
    <location>
        <begin position="49"/>
        <end position="70"/>
    </location>
</feature>
<feature type="transmembrane region" description="Helical" evidence="7">
    <location>
        <begin position="91"/>
        <end position="110"/>
    </location>
</feature>